<dbReference type="SUPFAM" id="SSF82171">
    <property type="entry name" value="DPP6 N-terminal domain-like"/>
    <property type="match status" value="1"/>
</dbReference>
<dbReference type="EMBL" id="ML996691">
    <property type="protein sequence ID" value="KAF2402279.1"/>
    <property type="molecule type" value="Genomic_DNA"/>
</dbReference>
<feature type="region of interest" description="Disordered" evidence="1">
    <location>
        <begin position="576"/>
        <end position="635"/>
    </location>
</feature>
<dbReference type="Proteomes" id="UP000799640">
    <property type="component" value="Unassembled WGS sequence"/>
</dbReference>
<protein>
    <submittedName>
        <fullName evidence="2">Uncharacterized protein</fullName>
    </submittedName>
</protein>
<proteinExistence type="predicted"/>
<accession>A0A6G1I2I2</accession>
<dbReference type="Gene3D" id="2.130.10.10">
    <property type="entry name" value="YVTN repeat-like/Quinoprotein amine dehydrogenase"/>
    <property type="match status" value="1"/>
</dbReference>
<feature type="compositionally biased region" description="Basic and acidic residues" evidence="1">
    <location>
        <begin position="608"/>
        <end position="617"/>
    </location>
</feature>
<dbReference type="InterPro" id="IPR015943">
    <property type="entry name" value="WD40/YVTN_repeat-like_dom_sf"/>
</dbReference>
<reference evidence="2" key="1">
    <citation type="journal article" date="2020" name="Stud. Mycol.">
        <title>101 Dothideomycetes genomes: a test case for predicting lifestyles and emergence of pathogens.</title>
        <authorList>
            <person name="Haridas S."/>
            <person name="Albert R."/>
            <person name="Binder M."/>
            <person name="Bloem J."/>
            <person name="Labutti K."/>
            <person name="Salamov A."/>
            <person name="Andreopoulos B."/>
            <person name="Baker S."/>
            <person name="Barry K."/>
            <person name="Bills G."/>
            <person name="Bluhm B."/>
            <person name="Cannon C."/>
            <person name="Castanera R."/>
            <person name="Culley D."/>
            <person name="Daum C."/>
            <person name="Ezra D."/>
            <person name="Gonzalez J."/>
            <person name="Henrissat B."/>
            <person name="Kuo A."/>
            <person name="Liang C."/>
            <person name="Lipzen A."/>
            <person name="Lutzoni F."/>
            <person name="Magnuson J."/>
            <person name="Mondo S."/>
            <person name="Nolan M."/>
            <person name="Ohm R."/>
            <person name="Pangilinan J."/>
            <person name="Park H.-J."/>
            <person name="Ramirez L."/>
            <person name="Alfaro M."/>
            <person name="Sun H."/>
            <person name="Tritt A."/>
            <person name="Yoshinaga Y."/>
            <person name="Zwiers L.-H."/>
            <person name="Turgeon B."/>
            <person name="Goodwin S."/>
            <person name="Spatafora J."/>
            <person name="Crous P."/>
            <person name="Grigoriev I."/>
        </authorList>
    </citation>
    <scope>NUCLEOTIDE SEQUENCE</scope>
    <source>
        <strain evidence="2">CBS 262.69</strain>
    </source>
</reference>
<dbReference type="OrthoDB" id="5411560at2759"/>
<sequence length="1021" mass="112391">MAVQVVAELWRELLGRRDCEALLREIFAAFEKPSLPADVDGYQPARRLLVRLRIIFDLQRVQLQNCSAPPWNEKLDAYLISPELHFDFIQRIVQIGFDVAFKPGFVSEYTLHRRLVSQTLVSAIRAYLLRQGVLTNAQIEDLRRQLRELVEKWDYQVSQCSLTDGERFVLQTILPETLRSINSAQHGGPLRNLACGLFKLPELSTGLYPFTITYARNHNDKPENALRAISAELDRSYWLQAYWTLYDVTWAVRAAVVKGLVDGAEPSLESQATMTRVLSAIFDEIQGGSTRRLAATSTLLDPVSSAYGTSKTSLYHLMLDQTTEVSPRQVDAELRAFKEFLQPRHAPPASAPKIDDDLAATRLRVLKSIQDWCPPAQAKPFPDDIDQKRKSVESLGPLFVPVYAVNCNKMHPLSKFVLESTLRSTDRTRFQMHGLSPEPFEIIGDVNCPKCDSPSPMSMARCIQPFTEIADVLQLLPATPLPAMPLPAMPLPIPPQDAEPRKTTPVFPSPFIEHSNPAPEAVVRSNTLPRQTPRVLIPGVQGTTPPLSPEVVSVPAVVPPRPIGVTGSQRRSVAFTAIPEESQAPEVVPRPGRYHSNGSSNSSQPRSPRSDASDGSHSRSLSQATDTDDSSSKKGRFSGFFPTKGLWGGGAQREQKQALPDSLAYCFSSTGKTLLLWLKKDCGHIFKIDTPFTHGTRLSLLNGRETHVAGGNVKYVAAGEKHIAVLADYSREGQKLYLFDSNSIRHEAPSATLLSKSGVLCTGLALSPDGTLIALGWGPTIQIYRFADGALTLLTALPIHESHSGTVVRYQVLNFSSDSRRLLVATQEIHDTHKHAVYLRIWGCEDSEIRRRTAPNAFSVTVGYGDDTGVTNVFYDANSAKALLTANISKPYYAFHSLNGQRAVLEGLSAKNVDVAAQGPSGSFYALKNGRANKIYRLDGRSGECVLAVDLSSEMKGSKEGVCLGMPEDDLLLVVWRRGAKLMLKKVGLTGPKPKIDTVDLRVVYDACLATTSLSGEVERD</sequence>
<feature type="compositionally biased region" description="Low complexity" evidence="1">
    <location>
        <begin position="596"/>
        <end position="607"/>
    </location>
</feature>
<gene>
    <name evidence="2" type="ORF">EJ06DRAFT_331588</name>
</gene>
<evidence type="ECO:0000313" key="2">
    <source>
        <dbReference type="EMBL" id="KAF2402279.1"/>
    </source>
</evidence>
<organism evidence="2 3">
    <name type="scientific">Trichodelitschia bisporula</name>
    <dbReference type="NCBI Taxonomy" id="703511"/>
    <lineage>
        <taxon>Eukaryota</taxon>
        <taxon>Fungi</taxon>
        <taxon>Dikarya</taxon>
        <taxon>Ascomycota</taxon>
        <taxon>Pezizomycotina</taxon>
        <taxon>Dothideomycetes</taxon>
        <taxon>Dothideomycetes incertae sedis</taxon>
        <taxon>Phaeotrichales</taxon>
        <taxon>Phaeotrichaceae</taxon>
        <taxon>Trichodelitschia</taxon>
    </lineage>
</organism>
<dbReference type="AlphaFoldDB" id="A0A6G1I2I2"/>
<evidence type="ECO:0000313" key="3">
    <source>
        <dbReference type="Proteomes" id="UP000799640"/>
    </source>
</evidence>
<name>A0A6G1I2I2_9PEZI</name>
<keyword evidence="3" id="KW-1185">Reference proteome</keyword>
<evidence type="ECO:0000256" key="1">
    <source>
        <dbReference type="SAM" id="MobiDB-lite"/>
    </source>
</evidence>